<reference evidence="2" key="1">
    <citation type="submission" date="2023-03" db="EMBL/GenBank/DDBJ databases">
        <authorList>
            <person name="Julca I."/>
        </authorList>
    </citation>
    <scope>NUCLEOTIDE SEQUENCE</scope>
</reference>
<protein>
    <submittedName>
        <fullName evidence="2">OLC1v1006746C1</fullName>
    </submittedName>
</protein>
<accession>A0AAV1DJ80</accession>
<sequence length="173" mass="19447">MNLWTFVPRLNFDASASFIRAADEVCKAYEEDRANHRAECQEMNVMHCMAIGRERLNFIKWTNQSLQSHQALVLDGFRVCCDLDVSFQAQIDNWVHAFSRGETWVVDWAEEINPGITRAGFVRCFADKGVTQLGGVSSEAGMGNGYCRIGGQQMNVEVFKVVRSPLSSQSDKS</sequence>
<dbReference type="AlphaFoldDB" id="A0AAV1DJ80"/>
<keyword evidence="1" id="KW-0175">Coiled coil</keyword>
<keyword evidence="3" id="KW-1185">Reference proteome</keyword>
<feature type="coiled-coil region" evidence="1">
    <location>
        <begin position="19"/>
        <end position="46"/>
    </location>
</feature>
<gene>
    <name evidence="2" type="ORF">OLC1_LOCUS15723</name>
</gene>
<proteinExistence type="predicted"/>
<evidence type="ECO:0000313" key="2">
    <source>
        <dbReference type="EMBL" id="CAI9107401.1"/>
    </source>
</evidence>
<organism evidence="2 3">
    <name type="scientific">Oldenlandia corymbosa var. corymbosa</name>
    <dbReference type="NCBI Taxonomy" id="529605"/>
    <lineage>
        <taxon>Eukaryota</taxon>
        <taxon>Viridiplantae</taxon>
        <taxon>Streptophyta</taxon>
        <taxon>Embryophyta</taxon>
        <taxon>Tracheophyta</taxon>
        <taxon>Spermatophyta</taxon>
        <taxon>Magnoliopsida</taxon>
        <taxon>eudicotyledons</taxon>
        <taxon>Gunneridae</taxon>
        <taxon>Pentapetalae</taxon>
        <taxon>asterids</taxon>
        <taxon>lamiids</taxon>
        <taxon>Gentianales</taxon>
        <taxon>Rubiaceae</taxon>
        <taxon>Rubioideae</taxon>
        <taxon>Spermacoceae</taxon>
        <taxon>Hedyotis-Oldenlandia complex</taxon>
        <taxon>Oldenlandia</taxon>
    </lineage>
</organism>
<evidence type="ECO:0000313" key="3">
    <source>
        <dbReference type="Proteomes" id="UP001161247"/>
    </source>
</evidence>
<dbReference type="EMBL" id="OX459122">
    <property type="protein sequence ID" value="CAI9107401.1"/>
    <property type="molecule type" value="Genomic_DNA"/>
</dbReference>
<dbReference type="Proteomes" id="UP001161247">
    <property type="component" value="Chromosome 5"/>
</dbReference>
<evidence type="ECO:0000256" key="1">
    <source>
        <dbReference type="SAM" id="Coils"/>
    </source>
</evidence>
<name>A0AAV1DJ80_OLDCO</name>